<dbReference type="GO" id="GO:0005737">
    <property type="term" value="C:cytoplasm"/>
    <property type="evidence" value="ECO:0007669"/>
    <property type="project" value="UniProtKB-SubCell"/>
</dbReference>
<comment type="similarity">
    <text evidence="6 7">Belongs to the RNA methyltransferase RlmH family.</text>
</comment>
<dbReference type="SUPFAM" id="SSF75217">
    <property type="entry name" value="alpha/beta knot"/>
    <property type="match status" value="1"/>
</dbReference>
<dbReference type="PANTHER" id="PTHR33603">
    <property type="entry name" value="METHYLTRANSFERASE"/>
    <property type="match status" value="1"/>
</dbReference>
<evidence type="ECO:0000256" key="4">
    <source>
        <dbReference type="ARBA" id="ARBA00022679"/>
    </source>
</evidence>
<keyword evidence="5 7" id="KW-0949">S-adenosyl-L-methionine</keyword>
<dbReference type="InterPro" id="IPR029026">
    <property type="entry name" value="tRNA_m1G_MTases_N"/>
</dbReference>
<organism evidence="8 9">
    <name type="scientific">Candidatus Eubacterium faecale</name>
    <dbReference type="NCBI Taxonomy" id="2838568"/>
    <lineage>
        <taxon>Bacteria</taxon>
        <taxon>Bacillati</taxon>
        <taxon>Bacillota</taxon>
        <taxon>Clostridia</taxon>
        <taxon>Eubacteriales</taxon>
        <taxon>Eubacteriaceae</taxon>
        <taxon>Eubacterium</taxon>
    </lineage>
</organism>
<dbReference type="EMBL" id="DWXN01000010">
    <property type="protein sequence ID" value="HJB75096.1"/>
    <property type="molecule type" value="Genomic_DNA"/>
</dbReference>
<proteinExistence type="inferred from homology"/>
<comment type="function">
    <text evidence="7">Specifically methylates the pseudouridine at position 1915 (m3Psi1915) in 23S rRNA.</text>
</comment>
<reference evidence="8" key="2">
    <citation type="submission" date="2021-04" db="EMBL/GenBank/DDBJ databases">
        <authorList>
            <person name="Gilroy R."/>
        </authorList>
    </citation>
    <scope>NUCLEOTIDE SEQUENCE</scope>
    <source>
        <strain evidence="8">CHK188-16595</strain>
    </source>
</reference>
<feature type="binding site" evidence="7">
    <location>
        <begin position="126"/>
        <end position="131"/>
    </location>
    <ligand>
        <name>S-adenosyl-L-methionine</name>
        <dbReference type="ChEBI" id="CHEBI:59789"/>
    </ligand>
</feature>
<evidence type="ECO:0000313" key="8">
    <source>
        <dbReference type="EMBL" id="HJB75096.1"/>
    </source>
</evidence>
<evidence type="ECO:0000256" key="5">
    <source>
        <dbReference type="ARBA" id="ARBA00022691"/>
    </source>
</evidence>
<dbReference type="NCBIfam" id="NF000985">
    <property type="entry name" value="PRK00103.1-3"/>
    <property type="match status" value="1"/>
</dbReference>
<dbReference type="GO" id="GO:0070038">
    <property type="term" value="F:rRNA (pseudouridine-N3-)-methyltransferase activity"/>
    <property type="evidence" value="ECO:0007669"/>
    <property type="project" value="UniProtKB-UniRule"/>
</dbReference>
<dbReference type="AlphaFoldDB" id="A0A9D2MHY5"/>
<evidence type="ECO:0000256" key="6">
    <source>
        <dbReference type="ARBA" id="ARBA00038303"/>
    </source>
</evidence>
<dbReference type="PIRSF" id="PIRSF004505">
    <property type="entry name" value="MT_bac"/>
    <property type="match status" value="1"/>
</dbReference>
<feature type="binding site" evidence="7">
    <location>
        <position position="107"/>
    </location>
    <ligand>
        <name>S-adenosyl-L-methionine</name>
        <dbReference type="ChEBI" id="CHEBI:59789"/>
    </ligand>
</feature>
<dbReference type="InterPro" id="IPR029028">
    <property type="entry name" value="Alpha/beta_knot_MTases"/>
</dbReference>
<keyword evidence="1 7" id="KW-0963">Cytoplasm</keyword>
<evidence type="ECO:0000256" key="2">
    <source>
        <dbReference type="ARBA" id="ARBA00022552"/>
    </source>
</evidence>
<dbReference type="InterPro" id="IPR003742">
    <property type="entry name" value="RlmH-like"/>
</dbReference>
<protein>
    <recommendedName>
        <fullName evidence="7">Ribosomal RNA large subunit methyltransferase H</fullName>
        <ecNumber evidence="7">2.1.1.177</ecNumber>
    </recommendedName>
    <alternativeName>
        <fullName evidence="7">23S rRNA (pseudouridine1915-N3)-methyltransferase</fullName>
    </alternativeName>
    <alternativeName>
        <fullName evidence="7">23S rRNA m3Psi1915 methyltransferase</fullName>
    </alternativeName>
    <alternativeName>
        <fullName evidence="7">rRNA (pseudouridine-N3-)-methyltransferase RlmH</fullName>
    </alternativeName>
</protein>
<dbReference type="PANTHER" id="PTHR33603:SF1">
    <property type="entry name" value="RIBOSOMAL RNA LARGE SUBUNIT METHYLTRANSFERASE H"/>
    <property type="match status" value="1"/>
</dbReference>
<dbReference type="Pfam" id="PF02590">
    <property type="entry name" value="SPOUT_MTase"/>
    <property type="match status" value="1"/>
</dbReference>
<evidence type="ECO:0000256" key="1">
    <source>
        <dbReference type="ARBA" id="ARBA00022490"/>
    </source>
</evidence>
<evidence type="ECO:0000256" key="3">
    <source>
        <dbReference type="ARBA" id="ARBA00022603"/>
    </source>
</evidence>
<keyword evidence="3 7" id="KW-0489">Methyltransferase</keyword>
<gene>
    <name evidence="7 8" type="primary">rlmH</name>
    <name evidence="8" type="ORF">IAA37_05395</name>
</gene>
<name>A0A9D2MHY5_9FIRM</name>
<dbReference type="Proteomes" id="UP000823877">
    <property type="component" value="Unassembled WGS sequence"/>
</dbReference>
<dbReference type="EC" id="2.1.1.177" evidence="7"/>
<dbReference type="Gene3D" id="3.40.1280.10">
    <property type="match status" value="1"/>
</dbReference>
<reference evidence="8" key="1">
    <citation type="journal article" date="2021" name="PeerJ">
        <title>Extensive microbial diversity within the chicken gut microbiome revealed by metagenomics and culture.</title>
        <authorList>
            <person name="Gilroy R."/>
            <person name="Ravi A."/>
            <person name="Getino M."/>
            <person name="Pursley I."/>
            <person name="Horton D.L."/>
            <person name="Alikhan N.F."/>
            <person name="Baker D."/>
            <person name="Gharbi K."/>
            <person name="Hall N."/>
            <person name="Watson M."/>
            <person name="Adriaenssens E.M."/>
            <person name="Foster-Nyarko E."/>
            <person name="Jarju S."/>
            <person name="Secka A."/>
            <person name="Antonio M."/>
            <person name="Oren A."/>
            <person name="Chaudhuri R.R."/>
            <person name="La Ragione R."/>
            <person name="Hildebrand F."/>
            <person name="Pallen M.J."/>
        </authorList>
    </citation>
    <scope>NUCLEOTIDE SEQUENCE</scope>
    <source>
        <strain evidence="8">CHK188-16595</strain>
    </source>
</reference>
<accession>A0A9D2MHY5</accession>
<feature type="binding site" evidence="7">
    <location>
        <position position="76"/>
    </location>
    <ligand>
        <name>S-adenosyl-L-methionine</name>
        <dbReference type="ChEBI" id="CHEBI:59789"/>
    </ligand>
</feature>
<comment type="subunit">
    <text evidence="7">Homodimer.</text>
</comment>
<evidence type="ECO:0000313" key="9">
    <source>
        <dbReference type="Proteomes" id="UP000823877"/>
    </source>
</evidence>
<keyword evidence="4 7" id="KW-0808">Transferase</keyword>
<keyword evidence="2 7" id="KW-0698">rRNA processing</keyword>
<comment type="subcellular location">
    <subcellularLocation>
        <location evidence="7">Cytoplasm</location>
    </subcellularLocation>
</comment>
<dbReference type="HAMAP" id="MF_00658">
    <property type="entry name" value="23SrRNA_methyltr_H"/>
    <property type="match status" value="1"/>
</dbReference>
<sequence>MHISILCVGKLKEQYLKDGCAEYLKRLGAYAKVQITEIAEERASDSPSESEICNIIEKEGERILAKIPKGAAVIPLCIEGREYSSPEFASRIEEISLQNSKIVFVIGGSFGLSERVKSLGKIKFSFGRITLPHQLARLVLLEQIYRAFSILNHARYHK</sequence>
<evidence type="ECO:0000256" key="7">
    <source>
        <dbReference type="HAMAP-Rule" id="MF_00658"/>
    </source>
</evidence>
<comment type="catalytic activity">
    <reaction evidence="7">
        <text>pseudouridine(1915) in 23S rRNA + S-adenosyl-L-methionine = N(3)-methylpseudouridine(1915) in 23S rRNA + S-adenosyl-L-homocysteine + H(+)</text>
        <dbReference type="Rhea" id="RHEA:42752"/>
        <dbReference type="Rhea" id="RHEA-COMP:10221"/>
        <dbReference type="Rhea" id="RHEA-COMP:10222"/>
        <dbReference type="ChEBI" id="CHEBI:15378"/>
        <dbReference type="ChEBI" id="CHEBI:57856"/>
        <dbReference type="ChEBI" id="CHEBI:59789"/>
        <dbReference type="ChEBI" id="CHEBI:65314"/>
        <dbReference type="ChEBI" id="CHEBI:74486"/>
        <dbReference type="EC" id="2.1.1.177"/>
    </reaction>
</comment>
<comment type="caution">
    <text evidence="8">The sequence shown here is derived from an EMBL/GenBank/DDBJ whole genome shotgun (WGS) entry which is preliminary data.</text>
</comment>
<dbReference type="CDD" id="cd18081">
    <property type="entry name" value="RlmH-like"/>
    <property type="match status" value="1"/>
</dbReference>